<proteinExistence type="inferred from homology"/>
<dbReference type="PROSITE" id="PS00167">
    <property type="entry name" value="TRP_SYNTHASE_ALPHA"/>
    <property type="match status" value="1"/>
</dbReference>
<evidence type="ECO:0000313" key="12">
    <source>
        <dbReference type="Proteomes" id="UP000391834"/>
    </source>
</evidence>
<accession>A0A5M4AZZ0</accession>
<evidence type="ECO:0000256" key="10">
    <source>
        <dbReference type="RuleBase" id="RU003662"/>
    </source>
</evidence>
<protein>
    <recommendedName>
        <fullName evidence="9">Tryptophan synthase alpha chain</fullName>
        <ecNumber evidence="9">4.2.1.20</ecNumber>
    </recommendedName>
</protein>
<gene>
    <name evidence="9 11" type="primary">trpA</name>
    <name evidence="11" type="ORF">PbJCM13498_18400</name>
</gene>
<feature type="active site" description="Proton acceptor" evidence="9">
    <location>
        <position position="58"/>
    </location>
</feature>
<dbReference type="HAMAP" id="MF_00131">
    <property type="entry name" value="Trp_synth_alpha"/>
    <property type="match status" value="1"/>
</dbReference>
<evidence type="ECO:0000256" key="2">
    <source>
        <dbReference type="ARBA" id="ARBA00004733"/>
    </source>
</evidence>
<dbReference type="InterPro" id="IPR011060">
    <property type="entry name" value="RibuloseP-bd_barrel"/>
</dbReference>
<evidence type="ECO:0000256" key="6">
    <source>
        <dbReference type="ARBA" id="ARBA00023141"/>
    </source>
</evidence>
<dbReference type="SUPFAM" id="SSF51366">
    <property type="entry name" value="Ribulose-phoshate binding barrel"/>
    <property type="match status" value="1"/>
</dbReference>
<evidence type="ECO:0000313" key="11">
    <source>
        <dbReference type="EMBL" id="GET32977.1"/>
    </source>
</evidence>
<dbReference type="InterPro" id="IPR013785">
    <property type="entry name" value="Aldolase_TIM"/>
</dbReference>
<evidence type="ECO:0000256" key="8">
    <source>
        <dbReference type="ARBA" id="ARBA00049047"/>
    </source>
</evidence>
<dbReference type="CDD" id="cd04724">
    <property type="entry name" value="Tryptophan_synthase_alpha"/>
    <property type="match status" value="1"/>
</dbReference>
<dbReference type="GO" id="GO:0004834">
    <property type="term" value="F:tryptophan synthase activity"/>
    <property type="evidence" value="ECO:0007669"/>
    <property type="project" value="UniProtKB-UniRule"/>
</dbReference>
<dbReference type="AlphaFoldDB" id="A0A5M4AZZ0"/>
<dbReference type="PANTHER" id="PTHR43406:SF1">
    <property type="entry name" value="TRYPTOPHAN SYNTHASE ALPHA CHAIN, CHLOROPLASTIC"/>
    <property type="match status" value="1"/>
</dbReference>
<keyword evidence="12" id="KW-1185">Reference proteome</keyword>
<dbReference type="EC" id="4.2.1.20" evidence="9"/>
<dbReference type="InterPro" id="IPR002028">
    <property type="entry name" value="Trp_synthase_suA"/>
</dbReference>
<comment type="pathway">
    <text evidence="2 9">Amino-acid biosynthesis; L-tryptophan biosynthesis; L-tryptophan from chorismate: step 5/5.</text>
</comment>
<comment type="catalytic activity">
    <reaction evidence="8 9">
        <text>(1S,2R)-1-C-(indol-3-yl)glycerol 3-phosphate + L-serine = D-glyceraldehyde 3-phosphate + L-tryptophan + H2O</text>
        <dbReference type="Rhea" id="RHEA:10532"/>
        <dbReference type="ChEBI" id="CHEBI:15377"/>
        <dbReference type="ChEBI" id="CHEBI:33384"/>
        <dbReference type="ChEBI" id="CHEBI:57912"/>
        <dbReference type="ChEBI" id="CHEBI:58866"/>
        <dbReference type="ChEBI" id="CHEBI:59776"/>
        <dbReference type="EC" id="4.2.1.20"/>
    </reaction>
</comment>
<feature type="active site" description="Proton acceptor" evidence="9">
    <location>
        <position position="47"/>
    </location>
</feature>
<dbReference type="RefSeq" id="WP_025862854.1">
    <property type="nucleotide sequence ID" value="NZ_BLAX01000001.1"/>
</dbReference>
<sequence>MENRINQLFKEKQNNILSVYFTAGYPKLQDTEEVIIELEKSGADLIEIGIPFSDPVADGPTIQKSSDKALKNGMSMKLLFGQLKDIRQKVKLPLVLMGYFNNVLQYGVEEFCRKANEIGIDGIILPDLPLEVYEHEYRTYFEQNNLRNIFLITPQTHDERIRKIDELSNGFIYMVSSSSTTGAKSSVTQHQEAYFKRIQEMNLKNPRLIGFGISNNTTFVNSCRYSNGAIVGSAFIKALSNEGSISQNVKKFVDFIRLPEEN</sequence>
<evidence type="ECO:0000256" key="5">
    <source>
        <dbReference type="ARBA" id="ARBA00022822"/>
    </source>
</evidence>
<keyword evidence="6 9" id="KW-0057">Aromatic amino acid biosynthesis</keyword>
<evidence type="ECO:0000256" key="7">
    <source>
        <dbReference type="ARBA" id="ARBA00023239"/>
    </source>
</evidence>
<evidence type="ECO:0000256" key="3">
    <source>
        <dbReference type="ARBA" id="ARBA00011270"/>
    </source>
</evidence>
<dbReference type="Pfam" id="PF00290">
    <property type="entry name" value="Trp_syntA"/>
    <property type="match status" value="1"/>
</dbReference>
<reference evidence="11 12" key="1">
    <citation type="submission" date="2019-10" db="EMBL/GenBank/DDBJ databases">
        <title>Prolixibacter strains distinguished by the presence of nitrate reductase genes were adept at nitrate-dependent anaerobic corrosion of metallic iron and carbon steel.</title>
        <authorList>
            <person name="Iino T."/>
            <person name="Shono N."/>
            <person name="Ito K."/>
            <person name="Nakamura R."/>
            <person name="Sueoka K."/>
            <person name="Harayama S."/>
            <person name="Ohkuma M."/>
        </authorList>
    </citation>
    <scope>NUCLEOTIDE SEQUENCE [LARGE SCALE GENOMIC DNA]</scope>
    <source>
        <strain evidence="11 12">JCM 13498</strain>
    </source>
</reference>
<dbReference type="GO" id="GO:0005829">
    <property type="term" value="C:cytosol"/>
    <property type="evidence" value="ECO:0007669"/>
    <property type="project" value="TreeGrafter"/>
</dbReference>
<comment type="caution">
    <text evidence="11">The sequence shown here is derived from an EMBL/GenBank/DDBJ whole genome shotgun (WGS) entry which is preliminary data.</text>
</comment>
<keyword evidence="7 9" id="KW-0456">Lyase</keyword>
<dbReference type="PANTHER" id="PTHR43406">
    <property type="entry name" value="TRYPTOPHAN SYNTHASE, ALPHA CHAIN"/>
    <property type="match status" value="1"/>
</dbReference>
<dbReference type="Gene3D" id="3.20.20.70">
    <property type="entry name" value="Aldolase class I"/>
    <property type="match status" value="1"/>
</dbReference>
<evidence type="ECO:0000256" key="4">
    <source>
        <dbReference type="ARBA" id="ARBA00022605"/>
    </source>
</evidence>
<name>A0A5M4AZZ0_9BACT</name>
<dbReference type="FunFam" id="3.20.20.70:FF:000037">
    <property type="entry name" value="Tryptophan synthase alpha chain"/>
    <property type="match status" value="1"/>
</dbReference>
<evidence type="ECO:0000256" key="1">
    <source>
        <dbReference type="ARBA" id="ARBA00003365"/>
    </source>
</evidence>
<comment type="subunit">
    <text evidence="3 9">Tetramer of two alpha and two beta chains.</text>
</comment>
<comment type="function">
    <text evidence="1 9">The alpha subunit is responsible for the aldol cleavage of indoleglycerol phosphate to indole and glyceraldehyde 3-phosphate.</text>
</comment>
<evidence type="ECO:0000256" key="9">
    <source>
        <dbReference type="HAMAP-Rule" id="MF_00131"/>
    </source>
</evidence>
<dbReference type="UniPathway" id="UPA00035">
    <property type="reaction ID" value="UER00044"/>
</dbReference>
<keyword evidence="5 9" id="KW-0822">Tryptophan biosynthesis</keyword>
<dbReference type="NCBIfam" id="TIGR00262">
    <property type="entry name" value="trpA"/>
    <property type="match status" value="1"/>
</dbReference>
<dbReference type="InterPro" id="IPR018204">
    <property type="entry name" value="Trp_synthase_alpha_AS"/>
</dbReference>
<dbReference type="EMBL" id="BLAX01000001">
    <property type="protein sequence ID" value="GET32977.1"/>
    <property type="molecule type" value="Genomic_DNA"/>
</dbReference>
<dbReference type="Proteomes" id="UP000391834">
    <property type="component" value="Unassembled WGS sequence"/>
</dbReference>
<dbReference type="OrthoDB" id="9804578at2"/>
<organism evidence="11 12">
    <name type="scientific">Prolixibacter bellariivorans</name>
    <dbReference type="NCBI Taxonomy" id="314319"/>
    <lineage>
        <taxon>Bacteria</taxon>
        <taxon>Pseudomonadati</taxon>
        <taxon>Bacteroidota</taxon>
        <taxon>Bacteroidia</taxon>
        <taxon>Marinilabiliales</taxon>
        <taxon>Prolixibacteraceae</taxon>
        <taxon>Prolixibacter</taxon>
    </lineage>
</organism>
<comment type="similarity">
    <text evidence="9 10">Belongs to the TrpA family.</text>
</comment>
<keyword evidence="4 9" id="KW-0028">Amino-acid biosynthesis</keyword>